<dbReference type="InterPro" id="IPR001387">
    <property type="entry name" value="Cro/C1-type_HTH"/>
</dbReference>
<dbReference type="RefSeq" id="WP_182955231.1">
    <property type="nucleotide sequence ID" value="NZ_WNXC01000001.1"/>
</dbReference>
<dbReference type="Gene3D" id="2.10.109.10">
    <property type="entry name" value="Umud Fragment, subunit A"/>
    <property type="match status" value="1"/>
</dbReference>
<reference evidence="2 3" key="1">
    <citation type="submission" date="2019-11" db="EMBL/GenBank/DDBJ databases">
        <title>Description of Pedobacter sp. LMG 31462T.</title>
        <authorList>
            <person name="Carlier A."/>
            <person name="Qi S."/>
            <person name="Vandamme P."/>
        </authorList>
    </citation>
    <scope>NUCLEOTIDE SEQUENCE [LARGE SCALE GENOMIC DNA]</scope>
    <source>
        <strain evidence="2 3">LMG 31462</strain>
    </source>
</reference>
<name>A0ABR6EUA2_9SPHI</name>
<dbReference type="InterPro" id="IPR039418">
    <property type="entry name" value="LexA-like"/>
</dbReference>
<dbReference type="Gene3D" id="1.10.260.40">
    <property type="entry name" value="lambda repressor-like DNA-binding domains"/>
    <property type="match status" value="1"/>
</dbReference>
<keyword evidence="3" id="KW-1185">Reference proteome</keyword>
<dbReference type="SUPFAM" id="SSF51306">
    <property type="entry name" value="LexA/Signal peptidase"/>
    <property type="match status" value="1"/>
</dbReference>
<proteinExistence type="predicted"/>
<sequence length="244" mass="28355">MADYQGEKFKEFLKTRNISVIKAAEMLGVSRNTVYQYFGSSSLTRETVINIITHFNTTEEEVFGIISKKPYENARIIGELPEENPENTRFIEISPGRYRMSVPLVEYQAKAGYLMEYADHTFIEELPRHEITVSKYHRGKYIAFEVDGDSMDDGTINSIPDGCIITCREIKRDLWQSKLHTHKYPNWVFVHRSKGVVVKQIKSQDLDTGVILLHSLNPNKDLYPDYEIHLDDVLQIFNVVKREF</sequence>
<evidence type="ECO:0000313" key="3">
    <source>
        <dbReference type="Proteomes" id="UP000636110"/>
    </source>
</evidence>
<dbReference type="InterPro" id="IPR010982">
    <property type="entry name" value="Lambda_DNA-bd_dom_sf"/>
</dbReference>
<evidence type="ECO:0000313" key="2">
    <source>
        <dbReference type="EMBL" id="MBB2148840.1"/>
    </source>
</evidence>
<dbReference type="InterPro" id="IPR015927">
    <property type="entry name" value="Peptidase_S24_S26A/B/C"/>
</dbReference>
<protein>
    <recommendedName>
        <fullName evidence="1">HTH cro/C1-type domain-containing protein</fullName>
    </recommendedName>
</protein>
<dbReference type="EMBL" id="WNXC01000001">
    <property type="protein sequence ID" value="MBB2148840.1"/>
    <property type="molecule type" value="Genomic_DNA"/>
</dbReference>
<dbReference type="InterPro" id="IPR036286">
    <property type="entry name" value="LexA/Signal_pep-like_sf"/>
</dbReference>
<dbReference type="CDD" id="cd06529">
    <property type="entry name" value="S24_LexA-like"/>
    <property type="match status" value="1"/>
</dbReference>
<dbReference type="SUPFAM" id="SSF47413">
    <property type="entry name" value="lambda repressor-like DNA-binding domains"/>
    <property type="match status" value="1"/>
</dbReference>
<dbReference type="SMART" id="SM00530">
    <property type="entry name" value="HTH_XRE"/>
    <property type="match status" value="1"/>
</dbReference>
<dbReference type="Proteomes" id="UP000636110">
    <property type="component" value="Unassembled WGS sequence"/>
</dbReference>
<accession>A0ABR6EUA2</accession>
<dbReference type="Pfam" id="PF00717">
    <property type="entry name" value="Peptidase_S24"/>
    <property type="match status" value="1"/>
</dbReference>
<feature type="domain" description="HTH cro/C1-type" evidence="1">
    <location>
        <begin position="9"/>
        <end position="62"/>
    </location>
</feature>
<organism evidence="2 3">
    <name type="scientific">Pedobacter gandavensis</name>
    <dbReference type="NCBI Taxonomy" id="2679963"/>
    <lineage>
        <taxon>Bacteria</taxon>
        <taxon>Pseudomonadati</taxon>
        <taxon>Bacteroidota</taxon>
        <taxon>Sphingobacteriia</taxon>
        <taxon>Sphingobacteriales</taxon>
        <taxon>Sphingobacteriaceae</taxon>
        <taxon>Pedobacter</taxon>
    </lineage>
</organism>
<evidence type="ECO:0000259" key="1">
    <source>
        <dbReference type="PROSITE" id="PS50943"/>
    </source>
</evidence>
<gene>
    <name evidence="2" type="ORF">GM920_07940</name>
</gene>
<dbReference type="PROSITE" id="PS50943">
    <property type="entry name" value="HTH_CROC1"/>
    <property type="match status" value="1"/>
</dbReference>
<comment type="caution">
    <text evidence="2">The sequence shown here is derived from an EMBL/GenBank/DDBJ whole genome shotgun (WGS) entry which is preliminary data.</text>
</comment>